<feature type="region of interest" description="Disordered" evidence="1">
    <location>
        <begin position="1"/>
        <end position="39"/>
    </location>
</feature>
<dbReference type="OrthoDB" id="43580at2759"/>
<dbReference type="AlphaFoldDB" id="A0A843WDQ3"/>
<dbReference type="SUPFAM" id="SSF52096">
    <property type="entry name" value="ClpP/crotonase"/>
    <property type="match status" value="1"/>
</dbReference>
<dbReference type="Proteomes" id="UP000652761">
    <property type="component" value="Unassembled WGS sequence"/>
</dbReference>
<keyword evidence="3" id="KW-1185">Reference proteome</keyword>
<gene>
    <name evidence="2" type="ORF">Taro_038369</name>
</gene>
<comment type="caution">
    <text evidence="2">The sequence shown here is derived from an EMBL/GenBank/DDBJ whole genome shotgun (WGS) entry which is preliminary data.</text>
</comment>
<proteinExistence type="predicted"/>
<dbReference type="InterPro" id="IPR029045">
    <property type="entry name" value="ClpP/crotonase-like_dom_sf"/>
</dbReference>
<evidence type="ECO:0000313" key="2">
    <source>
        <dbReference type="EMBL" id="MQM05557.1"/>
    </source>
</evidence>
<accession>A0A843WDQ3</accession>
<evidence type="ECO:0000256" key="1">
    <source>
        <dbReference type="SAM" id="MobiDB-lite"/>
    </source>
</evidence>
<dbReference type="PANTHER" id="PTHR32060">
    <property type="entry name" value="TAIL-SPECIFIC PROTEASE"/>
    <property type="match status" value="1"/>
</dbReference>
<feature type="region of interest" description="Disordered" evidence="1">
    <location>
        <begin position="255"/>
        <end position="284"/>
    </location>
</feature>
<evidence type="ECO:0000313" key="3">
    <source>
        <dbReference type="Proteomes" id="UP000652761"/>
    </source>
</evidence>
<name>A0A843WDQ3_COLES</name>
<sequence length="284" mass="29859">MRGAAAVFPLSRPTAPSPPSPPALLQRAAASGAAAAARRSRPHLRSKLCGVACSCRQSGGDHGESPRRAPAAPQEVLLRAVAGAAISFSLFSYSLPSPPAAVALDAEATAAVQVPSPSAQARNCNAEEELDVASEASEPSVVANEDIVEEAWEIVNESFLDAGNHGWSPEKWLQKKMDIFRSTVPTRSRAHDIIKKMLASLGDPYTRFLTPAEMARYDMTGIGINLREVPDDSGAIRLKVLGIILDGPAQLAGIRQSDRGAGSDPVDPDPSRVGLQDPPDSMGV</sequence>
<dbReference type="Gene3D" id="3.30.750.44">
    <property type="match status" value="1"/>
</dbReference>
<feature type="compositionally biased region" description="Low complexity" evidence="1">
    <location>
        <begin position="23"/>
        <end position="37"/>
    </location>
</feature>
<reference evidence="2" key="1">
    <citation type="submission" date="2017-07" db="EMBL/GenBank/DDBJ databases">
        <title>Taro Niue Genome Assembly and Annotation.</title>
        <authorList>
            <person name="Atibalentja N."/>
            <person name="Keating K."/>
            <person name="Fields C.J."/>
        </authorList>
    </citation>
    <scope>NUCLEOTIDE SEQUENCE</scope>
    <source>
        <strain evidence="2">Niue_2</strain>
        <tissue evidence="2">Leaf</tissue>
    </source>
</reference>
<dbReference type="EMBL" id="NMUH01003435">
    <property type="protein sequence ID" value="MQM05557.1"/>
    <property type="molecule type" value="Genomic_DNA"/>
</dbReference>
<protein>
    <submittedName>
        <fullName evidence="2">Uncharacterized protein</fullName>
    </submittedName>
</protein>
<dbReference type="PANTHER" id="PTHR32060:SF31">
    <property type="entry name" value="CARBOXYL-TERMINAL-PROCESSING PEPTIDASE 1, CHLOROPLASTIC"/>
    <property type="match status" value="1"/>
</dbReference>
<organism evidence="2 3">
    <name type="scientific">Colocasia esculenta</name>
    <name type="common">Wild taro</name>
    <name type="synonym">Arum esculentum</name>
    <dbReference type="NCBI Taxonomy" id="4460"/>
    <lineage>
        <taxon>Eukaryota</taxon>
        <taxon>Viridiplantae</taxon>
        <taxon>Streptophyta</taxon>
        <taxon>Embryophyta</taxon>
        <taxon>Tracheophyta</taxon>
        <taxon>Spermatophyta</taxon>
        <taxon>Magnoliopsida</taxon>
        <taxon>Liliopsida</taxon>
        <taxon>Araceae</taxon>
        <taxon>Aroideae</taxon>
        <taxon>Colocasieae</taxon>
        <taxon>Colocasia</taxon>
    </lineage>
</organism>
<dbReference type="GO" id="GO:0004175">
    <property type="term" value="F:endopeptidase activity"/>
    <property type="evidence" value="ECO:0007669"/>
    <property type="project" value="TreeGrafter"/>
</dbReference>